<dbReference type="InterPro" id="IPR000829">
    <property type="entry name" value="DAGK"/>
</dbReference>
<evidence type="ECO:0000256" key="3">
    <source>
        <dbReference type="ARBA" id="ARBA00022475"/>
    </source>
</evidence>
<evidence type="ECO:0000256" key="15">
    <source>
        <dbReference type="PIRSR" id="PIRSR600829-1"/>
    </source>
</evidence>
<evidence type="ECO:0000256" key="11">
    <source>
        <dbReference type="ARBA" id="ARBA00023098"/>
    </source>
</evidence>
<evidence type="ECO:0000256" key="17">
    <source>
        <dbReference type="PIRSR" id="PIRSR600829-3"/>
    </source>
</evidence>
<evidence type="ECO:0000256" key="12">
    <source>
        <dbReference type="ARBA" id="ARBA00023136"/>
    </source>
</evidence>
<feature type="binding site" evidence="18">
    <location>
        <position position="77"/>
    </location>
    <ligand>
        <name>a divalent metal cation</name>
        <dbReference type="ChEBI" id="CHEBI:60240"/>
    </ligand>
</feature>
<reference evidence="21" key="1">
    <citation type="submission" date="2016-09" db="EMBL/GenBank/DDBJ databases">
        <authorList>
            <person name="Varghese N."/>
            <person name="Submissions S."/>
        </authorList>
    </citation>
    <scope>NUCLEOTIDE SEQUENCE [LARGE SCALE GENOMIC DNA]</scope>
    <source>
        <strain evidence="21">S5</strain>
    </source>
</reference>
<keyword evidence="18" id="KW-0460">Magnesium</keyword>
<keyword evidence="6 19" id="KW-0812">Transmembrane</keyword>
<feature type="active site" description="Proton acceptor" evidence="15">
    <location>
        <position position="70"/>
    </location>
</feature>
<evidence type="ECO:0000256" key="9">
    <source>
        <dbReference type="ARBA" id="ARBA00022840"/>
    </source>
</evidence>
<dbReference type="CDD" id="cd14265">
    <property type="entry name" value="UDPK_IM_like"/>
    <property type="match status" value="1"/>
</dbReference>
<keyword evidence="9 17" id="KW-0067">ATP-binding</keyword>
<dbReference type="InterPro" id="IPR036945">
    <property type="entry name" value="DAGK_sf"/>
</dbReference>
<evidence type="ECO:0000256" key="19">
    <source>
        <dbReference type="SAM" id="Phobius"/>
    </source>
</evidence>
<proteinExistence type="inferred from homology"/>
<dbReference type="GO" id="GO:0016301">
    <property type="term" value="F:kinase activity"/>
    <property type="evidence" value="ECO:0007669"/>
    <property type="project" value="UniProtKB-KW"/>
</dbReference>
<evidence type="ECO:0000256" key="2">
    <source>
        <dbReference type="ARBA" id="ARBA00005967"/>
    </source>
</evidence>
<feature type="binding site" evidence="17">
    <location>
        <position position="29"/>
    </location>
    <ligand>
        <name>ATP</name>
        <dbReference type="ChEBI" id="CHEBI:30616"/>
    </ligand>
</feature>
<dbReference type="GO" id="GO:0008654">
    <property type="term" value="P:phospholipid biosynthetic process"/>
    <property type="evidence" value="ECO:0007669"/>
    <property type="project" value="UniProtKB-KW"/>
</dbReference>
<name>A0A1G6HW93_9BACI</name>
<keyword evidence="14" id="KW-1208">Phospholipid metabolism</keyword>
<comment type="similarity">
    <text evidence="2">Belongs to the bacterial diacylglycerol kinase family.</text>
</comment>
<dbReference type="PANTHER" id="PTHR34299:SF1">
    <property type="entry name" value="DIACYLGLYCEROL KINASE"/>
    <property type="match status" value="1"/>
</dbReference>
<keyword evidence="12 19" id="KW-0472">Membrane</keyword>
<keyword evidence="8 20" id="KW-0418">Kinase</keyword>
<sequence>MSSDYQEIKNKHVGLGYAIKGLKYALHHEINMRVHLMMMILVIGCGIFLNVNAIEWVLLILTIGLVVMAELFNTAIELILDYLAPEWHSAVGTIKDVAAGAVLVASLLAMVVGIIIFMPKIITLLF</sequence>
<dbReference type="EMBL" id="FMYI01000003">
    <property type="protein sequence ID" value="SDB98408.1"/>
    <property type="molecule type" value="Genomic_DNA"/>
</dbReference>
<evidence type="ECO:0000256" key="7">
    <source>
        <dbReference type="ARBA" id="ARBA00022741"/>
    </source>
</evidence>
<evidence type="ECO:0000256" key="1">
    <source>
        <dbReference type="ARBA" id="ARBA00004651"/>
    </source>
</evidence>
<evidence type="ECO:0000256" key="14">
    <source>
        <dbReference type="ARBA" id="ARBA00023264"/>
    </source>
</evidence>
<dbReference type="InterPro" id="IPR033717">
    <property type="entry name" value="UDPK"/>
</dbReference>
<evidence type="ECO:0000256" key="13">
    <source>
        <dbReference type="ARBA" id="ARBA00023209"/>
    </source>
</evidence>
<evidence type="ECO:0000313" key="20">
    <source>
        <dbReference type="EMBL" id="SDB98408.1"/>
    </source>
</evidence>
<dbReference type="Pfam" id="PF01219">
    <property type="entry name" value="DAGK_prokar"/>
    <property type="match status" value="1"/>
</dbReference>
<dbReference type="GO" id="GO:0005886">
    <property type="term" value="C:plasma membrane"/>
    <property type="evidence" value="ECO:0007669"/>
    <property type="project" value="UniProtKB-SubCell"/>
</dbReference>
<dbReference type="Proteomes" id="UP000242949">
    <property type="component" value="Unassembled WGS sequence"/>
</dbReference>
<protein>
    <submittedName>
        <fullName evidence="20">Undecaprenol kinase/diacylglycerol kinase (ATP)</fullName>
    </submittedName>
</protein>
<evidence type="ECO:0000256" key="6">
    <source>
        <dbReference type="ARBA" id="ARBA00022692"/>
    </source>
</evidence>
<evidence type="ECO:0000256" key="8">
    <source>
        <dbReference type="ARBA" id="ARBA00022777"/>
    </source>
</evidence>
<dbReference type="GO" id="GO:0046872">
    <property type="term" value="F:metal ion binding"/>
    <property type="evidence" value="ECO:0007669"/>
    <property type="project" value="UniProtKB-KW"/>
</dbReference>
<keyword evidence="13" id="KW-0594">Phospholipid biosynthesis</keyword>
<evidence type="ECO:0000256" key="5">
    <source>
        <dbReference type="ARBA" id="ARBA00022679"/>
    </source>
</evidence>
<accession>A0A1G6HW93</accession>
<feature type="transmembrane region" description="Helical" evidence="19">
    <location>
        <begin position="56"/>
        <end position="76"/>
    </location>
</feature>
<feature type="binding site" evidence="17">
    <location>
        <begin position="95"/>
        <end position="96"/>
    </location>
    <ligand>
        <name>ATP</name>
        <dbReference type="ChEBI" id="CHEBI:30616"/>
    </ligand>
</feature>
<comment type="cofactor">
    <cofactor evidence="18">
        <name>Mg(2+)</name>
        <dbReference type="ChEBI" id="CHEBI:18420"/>
    </cofactor>
    <text evidence="18">Mn(2+), Zn(2+), Cd(2+) and Co(2+) support activity to lesser extents.</text>
</comment>
<keyword evidence="11" id="KW-0443">Lipid metabolism</keyword>
<keyword evidence="18" id="KW-0479">Metal-binding</keyword>
<feature type="binding site" evidence="18">
    <location>
        <position position="29"/>
    </location>
    <ligand>
        <name>a divalent metal cation</name>
        <dbReference type="ChEBI" id="CHEBI:60240"/>
    </ligand>
</feature>
<evidence type="ECO:0000313" key="21">
    <source>
        <dbReference type="Proteomes" id="UP000242949"/>
    </source>
</evidence>
<keyword evidence="4" id="KW-0444">Lipid biosynthesis</keyword>
<feature type="binding site" evidence="17">
    <location>
        <position position="77"/>
    </location>
    <ligand>
        <name>ATP</name>
        <dbReference type="ChEBI" id="CHEBI:30616"/>
    </ligand>
</feature>
<evidence type="ECO:0000256" key="18">
    <source>
        <dbReference type="PIRSR" id="PIRSR600829-4"/>
    </source>
</evidence>
<evidence type="ECO:0000256" key="4">
    <source>
        <dbReference type="ARBA" id="ARBA00022516"/>
    </source>
</evidence>
<feature type="binding site" evidence="17">
    <location>
        <begin position="86"/>
        <end position="88"/>
    </location>
    <ligand>
        <name>ATP</name>
        <dbReference type="ChEBI" id="CHEBI:30616"/>
    </ligand>
</feature>
<feature type="binding site" evidence="16">
    <location>
        <position position="70"/>
    </location>
    <ligand>
        <name>substrate</name>
    </ligand>
</feature>
<feature type="transmembrane region" description="Helical" evidence="19">
    <location>
        <begin position="30"/>
        <end position="50"/>
    </location>
</feature>
<dbReference type="STRING" id="1612202.SAMN05421734_103253"/>
<evidence type="ECO:0000256" key="10">
    <source>
        <dbReference type="ARBA" id="ARBA00022989"/>
    </source>
</evidence>
<comment type="subcellular location">
    <subcellularLocation>
        <location evidence="1">Cell membrane</location>
        <topology evidence="1">Multi-pass membrane protein</topology>
    </subcellularLocation>
</comment>
<gene>
    <name evidence="20" type="ORF">SAMN05421734_103253</name>
</gene>
<feature type="binding site" evidence="17">
    <location>
        <position position="17"/>
    </location>
    <ligand>
        <name>ATP</name>
        <dbReference type="ChEBI" id="CHEBI:30616"/>
    </ligand>
</feature>
<keyword evidence="3" id="KW-1003">Cell membrane</keyword>
<keyword evidence="5" id="KW-0808">Transferase</keyword>
<keyword evidence="21" id="KW-1185">Reference proteome</keyword>
<keyword evidence="7 17" id="KW-0547">Nucleotide-binding</keyword>
<dbReference type="PANTHER" id="PTHR34299">
    <property type="entry name" value="DIACYLGLYCEROL KINASE"/>
    <property type="match status" value="1"/>
</dbReference>
<dbReference type="Gene3D" id="1.10.287.3610">
    <property type="match status" value="1"/>
</dbReference>
<dbReference type="GO" id="GO:0005524">
    <property type="term" value="F:ATP binding"/>
    <property type="evidence" value="ECO:0007669"/>
    <property type="project" value="UniProtKB-KW"/>
</dbReference>
<dbReference type="OrthoDB" id="9789934at2"/>
<dbReference type="AlphaFoldDB" id="A0A1G6HW93"/>
<organism evidence="20 21">
    <name type="scientific">Pelagirhabdus alkalitolerans</name>
    <dbReference type="NCBI Taxonomy" id="1612202"/>
    <lineage>
        <taxon>Bacteria</taxon>
        <taxon>Bacillati</taxon>
        <taxon>Bacillota</taxon>
        <taxon>Bacilli</taxon>
        <taxon>Bacillales</taxon>
        <taxon>Bacillaceae</taxon>
        <taxon>Pelagirhabdus</taxon>
    </lineage>
</organism>
<evidence type="ECO:0000256" key="16">
    <source>
        <dbReference type="PIRSR" id="PIRSR600829-2"/>
    </source>
</evidence>
<feature type="transmembrane region" description="Helical" evidence="19">
    <location>
        <begin position="97"/>
        <end position="118"/>
    </location>
</feature>
<keyword evidence="10 19" id="KW-1133">Transmembrane helix</keyword>
<dbReference type="RefSeq" id="WP_090794492.1">
    <property type="nucleotide sequence ID" value="NZ_FMYI01000003.1"/>
</dbReference>